<dbReference type="AlphaFoldDB" id="A0A7X2D0X3"/>
<keyword evidence="5" id="KW-0067">ATP-binding</keyword>
<dbReference type="SUPFAM" id="SSF109736">
    <property type="entry name" value="FGAM synthase PurL, linker domain"/>
    <property type="match status" value="1"/>
</dbReference>
<evidence type="ECO:0000256" key="6">
    <source>
        <dbReference type="ARBA" id="ARBA00022842"/>
    </source>
</evidence>
<dbReference type="InterPro" id="IPR010918">
    <property type="entry name" value="PurM-like_C_dom"/>
</dbReference>
<sequence>MNQFRIFVEKQGDFATESFALKRELNESLKLDIQSVRLINSYDCFNLSKEELEIAKGHVFSEVVTDEVFDVLDVSGKIYFAIEFLPGQYDQRADSAEQCLTLLTGNEAVKIKSGKVFVFEGITFDELSKIKAYLINPIECREKNLDLPLAIDAAIAPKTVEIYEGFITFSAAQLDEFLTEKGMAMTLADLIFIQDYFRDVEKRNPSDTELKVLDTYWSDHCRHTTFETVIKSVAFEEGKFQESLQNAFSTYLNMRKVTHRNQKNMTLMDMATINAREARQFGLLEDLEITDEINACSIYIDVDVDGKKEPWLLMFKNETHNHPTEIEPFGGASTCIGGAIRDPLSGRSYVYQAMRISGGANILEPIEATRTGKLAQKLISKNSARGNSSYGNQIGLATSFVRELYHPGFKAKHLETGAVVAAAPVANVRRDSSDPGDKIILLGGATGRDGIGGATGSSKSHTVHSVETASSEVQKGNAPTERKIQRLFREQKVTTLIKKCNDFGAGGVAVAIGELADGLLIDLDKVPVKYQGLNGSELAISESQERMAVVVAPSDVEAFIHYAEMENLNAVVVAEVTDTNRLVMTWQKTSIVDISRDFLNTNGAKQEIGVQVETEIKGDPFARPARNEALKTQFLDHLKQDNVASLQGMIESFDATIGGTTVLMPFGGKYQLTETEGSVHKIPVRHGKTNTASLLTFGYNPDLSAWSPFHGAAYAVVESMAKIVALGGKWQGIRFSFQEYFERLGHDPEKWGKPFAALLGAIQVQHEFGLAAIGGKDSMSGTFEELTVPPTLISFAVQTADARQIISSELKAADHYLYLIKHTPKADFMPDTALLSRNFDFIHHAITSGDIVSSFVIKEGGLAEGLAKMSFGNKIGLSVVCDHLFDKNIGSIVVESRSKLDFEQAEFLGMTTAAAELEINGEIITIDEAISAWQGKFSAVYPVVSTDDTQKVAKIDVVSTDRNQKSTVFRGQPQVFIPVFPGTNCEYDSARAFEAAGAKTKISVFRNQSARQIEDSIDEFAKQISASQILMLSGGFSAGDEPDGSGKFITTVLMNEKIRVAVEDLLSRDGLILGICNGFQALIKSGLLPYGKFGQVTKNSPTLVRNNSDRHQSKIVRTRMTGAKSPWLQLTKTGEIQNVAISHGEGKFVATSELLSVLTEKGQVISQYVDQDNVPTMDERYNPNGSVQAIEGIISEDGHILGKMGHSERMGQDIFKNVIGEYDQKIFEAGVNYFLNK</sequence>
<evidence type="ECO:0000313" key="11">
    <source>
        <dbReference type="Proteomes" id="UP000439550"/>
    </source>
</evidence>
<dbReference type="PANTHER" id="PTHR10099">
    <property type="entry name" value="PHOSPHORIBOSYLFORMYLGLYCINAMIDINE SYNTHASE"/>
    <property type="match status" value="1"/>
</dbReference>
<keyword evidence="6" id="KW-0460">Magnesium</keyword>
<dbReference type="EC" id="6.3.5.3" evidence="10"/>
<dbReference type="RefSeq" id="WP_153495434.1">
    <property type="nucleotide sequence ID" value="NZ_CAXYUY010000001.1"/>
</dbReference>
<dbReference type="PANTHER" id="PTHR10099:SF1">
    <property type="entry name" value="PHOSPHORIBOSYLFORMYLGLYCINAMIDINE SYNTHASE"/>
    <property type="match status" value="1"/>
</dbReference>
<feature type="domain" description="PurM-like C-terminal" evidence="8">
    <location>
        <begin position="435"/>
        <end position="586"/>
    </location>
</feature>
<dbReference type="Pfam" id="PF13507">
    <property type="entry name" value="GATase_5"/>
    <property type="match status" value="1"/>
</dbReference>
<dbReference type="EMBL" id="WITJ01000003">
    <property type="protein sequence ID" value="MQW38902.1"/>
    <property type="molecule type" value="Genomic_DNA"/>
</dbReference>
<evidence type="ECO:0000256" key="5">
    <source>
        <dbReference type="ARBA" id="ARBA00022840"/>
    </source>
</evidence>
<dbReference type="CDD" id="cd02204">
    <property type="entry name" value="PurL_repeat2"/>
    <property type="match status" value="1"/>
</dbReference>
<evidence type="ECO:0000256" key="2">
    <source>
        <dbReference type="ARBA" id="ARBA00022723"/>
    </source>
</evidence>
<evidence type="ECO:0000256" key="3">
    <source>
        <dbReference type="ARBA" id="ARBA00022741"/>
    </source>
</evidence>
<evidence type="ECO:0000256" key="4">
    <source>
        <dbReference type="ARBA" id="ARBA00022755"/>
    </source>
</evidence>
<evidence type="ECO:0000259" key="8">
    <source>
        <dbReference type="Pfam" id="PF02769"/>
    </source>
</evidence>
<dbReference type="FunFam" id="3.30.1330.10:FF:000013">
    <property type="entry name" value="Phosphoribosylformylglycinamidine synthase"/>
    <property type="match status" value="1"/>
</dbReference>
<reference evidence="10 11" key="1">
    <citation type="submission" date="2019-10" db="EMBL/GenBank/DDBJ databases">
        <authorList>
            <person name="Dong K."/>
        </authorList>
    </citation>
    <scope>NUCLEOTIDE SEQUENCE [LARGE SCALE GENOMIC DNA]</scope>
    <source>
        <strain evidence="10 11">DSM 28960</strain>
    </source>
</reference>
<dbReference type="GO" id="GO:0004642">
    <property type="term" value="F:phosphoribosylformylglycinamidine synthase activity"/>
    <property type="evidence" value="ECO:0007669"/>
    <property type="project" value="UniProtKB-EC"/>
</dbReference>
<dbReference type="Proteomes" id="UP000439550">
    <property type="component" value="Unassembled WGS sequence"/>
</dbReference>
<organism evidence="10 11">
    <name type="scientific">Lactococcus hircilactis</name>
    <dbReference type="NCBI Taxonomy" id="1494462"/>
    <lineage>
        <taxon>Bacteria</taxon>
        <taxon>Bacillati</taxon>
        <taxon>Bacillota</taxon>
        <taxon>Bacilli</taxon>
        <taxon>Lactobacillales</taxon>
        <taxon>Streptococcaceae</taxon>
        <taxon>Lactococcus</taxon>
    </lineage>
</organism>
<dbReference type="InterPro" id="IPR036921">
    <property type="entry name" value="PurM-like_N_sf"/>
</dbReference>
<dbReference type="GO" id="GO:0046872">
    <property type="term" value="F:metal ion binding"/>
    <property type="evidence" value="ECO:0007669"/>
    <property type="project" value="UniProtKB-KW"/>
</dbReference>
<evidence type="ECO:0000256" key="7">
    <source>
        <dbReference type="SAM" id="MobiDB-lite"/>
    </source>
</evidence>
<feature type="domain" description="Phosphoribosylformylglycinamidine synthase linker" evidence="9">
    <location>
        <begin position="176"/>
        <end position="223"/>
    </location>
</feature>
<dbReference type="SUPFAM" id="SSF55326">
    <property type="entry name" value="PurM N-terminal domain-like"/>
    <property type="match status" value="2"/>
</dbReference>
<gene>
    <name evidence="10" type="ORF">GHI93_02915</name>
</gene>
<dbReference type="InterPro" id="IPR029062">
    <property type="entry name" value="Class_I_gatase-like"/>
</dbReference>
<dbReference type="Pfam" id="PF02769">
    <property type="entry name" value="AIRS_C"/>
    <property type="match status" value="1"/>
</dbReference>
<comment type="caution">
    <text evidence="10">The sequence shown here is derived from an EMBL/GenBank/DDBJ whole genome shotgun (WGS) entry which is preliminary data.</text>
</comment>
<keyword evidence="4" id="KW-0658">Purine biosynthesis</keyword>
<evidence type="ECO:0000259" key="9">
    <source>
        <dbReference type="Pfam" id="PF18072"/>
    </source>
</evidence>
<dbReference type="OrthoDB" id="9804441at2"/>
<keyword evidence="3" id="KW-0547">Nucleotide-binding</keyword>
<dbReference type="Gene3D" id="3.40.50.880">
    <property type="match status" value="1"/>
</dbReference>
<dbReference type="CDD" id="cd02203">
    <property type="entry name" value="PurL_repeat1"/>
    <property type="match status" value="1"/>
</dbReference>
<dbReference type="SUPFAM" id="SSF52317">
    <property type="entry name" value="Class I glutamine amidotransferase-like"/>
    <property type="match status" value="1"/>
</dbReference>
<dbReference type="InterPro" id="IPR041609">
    <property type="entry name" value="PurL_linker"/>
</dbReference>
<dbReference type="InterPro" id="IPR036676">
    <property type="entry name" value="PurM-like_C_sf"/>
</dbReference>
<feature type="region of interest" description="Disordered" evidence="7">
    <location>
        <begin position="451"/>
        <end position="478"/>
    </location>
</feature>
<dbReference type="SUPFAM" id="SSF56042">
    <property type="entry name" value="PurM C-terminal domain-like"/>
    <property type="match status" value="2"/>
</dbReference>
<dbReference type="NCBIfam" id="TIGR01857">
    <property type="entry name" value="FGAM-synthase"/>
    <property type="match status" value="1"/>
</dbReference>
<protein>
    <submittedName>
        <fullName evidence="10">Phosphoribosylformylglycinamidine synthase</fullName>
        <ecNumber evidence="10">6.3.5.3</ecNumber>
    </submittedName>
</protein>
<dbReference type="PROSITE" id="PS51273">
    <property type="entry name" value="GATASE_TYPE_1"/>
    <property type="match status" value="1"/>
</dbReference>
<keyword evidence="2" id="KW-0479">Metal-binding</keyword>
<dbReference type="Pfam" id="PF18072">
    <property type="entry name" value="FGAR-AT_linker"/>
    <property type="match status" value="1"/>
</dbReference>
<dbReference type="Gene3D" id="3.90.650.10">
    <property type="entry name" value="PurM-like C-terminal domain"/>
    <property type="match status" value="1"/>
</dbReference>
<dbReference type="GO" id="GO:0005737">
    <property type="term" value="C:cytoplasm"/>
    <property type="evidence" value="ECO:0007669"/>
    <property type="project" value="TreeGrafter"/>
</dbReference>
<feature type="compositionally biased region" description="Polar residues" evidence="7">
    <location>
        <begin position="457"/>
        <end position="474"/>
    </location>
</feature>
<evidence type="ECO:0000313" key="10">
    <source>
        <dbReference type="EMBL" id="MQW38902.1"/>
    </source>
</evidence>
<accession>A0A7X2D0X3</accession>
<evidence type="ECO:0000256" key="1">
    <source>
        <dbReference type="ARBA" id="ARBA00022598"/>
    </source>
</evidence>
<keyword evidence="1 10" id="KW-0436">Ligase</keyword>
<name>A0A7X2D0X3_9LACT</name>
<dbReference type="Gene3D" id="3.30.1330.10">
    <property type="entry name" value="PurM-like, N-terminal domain"/>
    <property type="match status" value="2"/>
</dbReference>
<dbReference type="InterPro" id="IPR010141">
    <property type="entry name" value="FGAM_synthase"/>
</dbReference>
<proteinExistence type="predicted"/>
<keyword evidence="11" id="KW-1185">Reference proteome</keyword>
<dbReference type="GO" id="GO:0005524">
    <property type="term" value="F:ATP binding"/>
    <property type="evidence" value="ECO:0007669"/>
    <property type="project" value="UniProtKB-KW"/>
</dbReference>
<dbReference type="GO" id="GO:0006164">
    <property type="term" value="P:purine nucleotide biosynthetic process"/>
    <property type="evidence" value="ECO:0007669"/>
    <property type="project" value="UniProtKB-KW"/>
</dbReference>
<dbReference type="SMART" id="SM01211">
    <property type="entry name" value="GATase_5"/>
    <property type="match status" value="1"/>
</dbReference>